<evidence type="ECO:0000313" key="10">
    <source>
        <dbReference type="Proteomes" id="UP000075880"/>
    </source>
</evidence>
<organism evidence="9 10">
    <name type="scientific">Anopheles atroparvus</name>
    <name type="common">European mosquito</name>
    <dbReference type="NCBI Taxonomy" id="41427"/>
    <lineage>
        <taxon>Eukaryota</taxon>
        <taxon>Metazoa</taxon>
        <taxon>Ecdysozoa</taxon>
        <taxon>Arthropoda</taxon>
        <taxon>Hexapoda</taxon>
        <taxon>Insecta</taxon>
        <taxon>Pterygota</taxon>
        <taxon>Neoptera</taxon>
        <taxon>Endopterygota</taxon>
        <taxon>Diptera</taxon>
        <taxon>Nematocera</taxon>
        <taxon>Culicoidea</taxon>
        <taxon>Culicidae</taxon>
        <taxon>Anophelinae</taxon>
        <taxon>Anopheles</taxon>
    </lineage>
</organism>
<evidence type="ECO:0000256" key="6">
    <source>
        <dbReference type="ARBA" id="ARBA00023306"/>
    </source>
</evidence>
<keyword evidence="4" id="KW-0498">Mitosis</keyword>
<feature type="coiled-coil region" evidence="7">
    <location>
        <begin position="186"/>
        <end position="347"/>
    </location>
</feature>
<keyword evidence="7" id="KW-0175">Coiled coil</keyword>
<evidence type="ECO:0008006" key="11">
    <source>
        <dbReference type="Google" id="ProtNLM"/>
    </source>
</evidence>
<evidence type="ECO:0000256" key="4">
    <source>
        <dbReference type="ARBA" id="ARBA00022776"/>
    </source>
</evidence>
<dbReference type="Gene3D" id="6.10.250.90">
    <property type="match status" value="1"/>
</dbReference>
<dbReference type="Proteomes" id="UP000075880">
    <property type="component" value="Unassembled WGS sequence"/>
</dbReference>
<evidence type="ECO:0000256" key="7">
    <source>
        <dbReference type="SAM" id="Coils"/>
    </source>
</evidence>
<dbReference type="InterPro" id="IPR008672">
    <property type="entry name" value="Mad1"/>
</dbReference>
<dbReference type="Pfam" id="PF05557">
    <property type="entry name" value="MAD"/>
    <property type="match status" value="1"/>
</dbReference>
<dbReference type="PANTHER" id="PTHR23168:SF0">
    <property type="entry name" value="MITOTIC SPINDLE ASSEMBLY CHECKPOINT PROTEIN MAD1"/>
    <property type="match status" value="1"/>
</dbReference>
<dbReference type="Gene3D" id="3.30.457.60">
    <property type="match status" value="1"/>
</dbReference>
<keyword evidence="5" id="KW-0539">Nucleus</keyword>
<feature type="coiled-coil region" evidence="7">
    <location>
        <begin position="90"/>
        <end position="142"/>
    </location>
</feature>
<feature type="compositionally biased region" description="Low complexity" evidence="8">
    <location>
        <begin position="61"/>
        <end position="75"/>
    </location>
</feature>
<reference evidence="9" key="1">
    <citation type="submission" date="2024-04" db="UniProtKB">
        <authorList>
            <consortium name="EnsemblMetazoa"/>
        </authorList>
    </citation>
    <scope>IDENTIFICATION</scope>
    <source>
        <strain evidence="9">EBRO</strain>
    </source>
</reference>
<dbReference type="GO" id="GO:0007094">
    <property type="term" value="P:mitotic spindle assembly checkpoint signaling"/>
    <property type="evidence" value="ECO:0007669"/>
    <property type="project" value="InterPro"/>
</dbReference>
<keyword evidence="3" id="KW-0132">Cell division</keyword>
<feature type="coiled-coil region" evidence="7">
    <location>
        <begin position="389"/>
        <end position="650"/>
    </location>
</feature>
<dbReference type="GO" id="GO:0051301">
    <property type="term" value="P:cell division"/>
    <property type="evidence" value="ECO:0007669"/>
    <property type="project" value="UniProtKB-KW"/>
</dbReference>
<evidence type="ECO:0000256" key="1">
    <source>
        <dbReference type="ARBA" id="ARBA00004123"/>
    </source>
</evidence>
<comment type="subcellular location">
    <subcellularLocation>
        <location evidence="1">Nucleus</location>
    </subcellularLocation>
</comment>
<evidence type="ECO:0000313" key="9">
    <source>
        <dbReference type="EnsemblMetazoa" id="ENSAATROPP008969"/>
    </source>
</evidence>
<accession>A0AAG5DDS1</accession>
<evidence type="ECO:0000256" key="3">
    <source>
        <dbReference type="ARBA" id="ARBA00022618"/>
    </source>
</evidence>
<dbReference type="GO" id="GO:0072686">
    <property type="term" value="C:mitotic spindle"/>
    <property type="evidence" value="ECO:0007669"/>
    <property type="project" value="TreeGrafter"/>
</dbReference>
<dbReference type="AlphaFoldDB" id="A0AAG5DDS1"/>
<evidence type="ECO:0000256" key="2">
    <source>
        <dbReference type="ARBA" id="ARBA00008029"/>
    </source>
</evidence>
<dbReference type="GO" id="GO:0000776">
    <property type="term" value="C:kinetochore"/>
    <property type="evidence" value="ECO:0007669"/>
    <property type="project" value="TreeGrafter"/>
</dbReference>
<dbReference type="EnsemblMetazoa" id="ENSAATROPT009918">
    <property type="protein sequence ID" value="ENSAATROPP008969"/>
    <property type="gene ID" value="ENSAATROPG008079"/>
</dbReference>
<evidence type="ECO:0000256" key="8">
    <source>
        <dbReference type="SAM" id="MobiDB-lite"/>
    </source>
</evidence>
<dbReference type="GO" id="GO:0051315">
    <property type="term" value="P:attachment of mitotic spindle microtubules to kinetochore"/>
    <property type="evidence" value="ECO:0007669"/>
    <property type="project" value="TreeGrafter"/>
</dbReference>
<protein>
    <recommendedName>
        <fullName evidence="11">Mitotic spindle assembly checkpoint protein MAD1</fullName>
    </recommendedName>
</protein>
<keyword evidence="10" id="KW-1185">Reference proteome</keyword>
<keyword evidence="6" id="KW-0131">Cell cycle</keyword>
<dbReference type="SUPFAM" id="SSF75704">
    <property type="entry name" value="Mitotic arrest deficient-like 1, Mad1"/>
    <property type="match status" value="1"/>
</dbReference>
<comment type="similarity">
    <text evidence="2">Belongs to the MAD1 family.</text>
</comment>
<evidence type="ECO:0000256" key="5">
    <source>
        <dbReference type="ARBA" id="ARBA00023242"/>
    </source>
</evidence>
<proteinExistence type="inferred from homology"/>
<sequence length="745" mass="85567">METTIGEEGIDETLVTFGNLASIGRLSYENSASFEINRKKRKVSGAGYGGANDTVSDGNVSSQSFSSATGSQTAQIAQSPWESRRIKADLIEARTRISVLKKEIEHQNTEMATTQLRNQHKITSLEQELSHATAKVADLEKHLAVVRKREHKAKEDLVKTRNQYNLVKQTADDQQFELRQALRSMEEKSMSDISELNSEIRDLNTQVKDLEEQLTLVQEELDTTREINDTLQSKADAYDETKQQLDETVGRLAEVESRVKTLEYEAREYDDWKNLSKATTGRLANVAKVERENQRLKEELKSIQDLIDGKMLLEEQVKNMKSRLEYYEQKEVQTPVLEVRLKELEQELSDWQQLGRDYSPQGGGSFNPKAMRKLIVEILQKDEVLTSEQSSVLKEKDQIQGKIQELQAQNEILEKNLAEHKRSLKYHQSVMHRVQKKLQLVIGERDFLKQLLENYEKDLTINQSVVANQDGQMRTRMEMLEKTVTGYQDLCQKLEAEIQSSKGLPDLALGSALTSEQYEKLRREIDDLRMHNDRLQRRKDELELELHNLTLRSAVASRQQTDLPPLFLGLKETPATDAFAENDANFAKLEAEIERLRARIRKLEEHNGELSECLSNTTNAGNVTVNVQEMKTLRTQLQTMETKYQSSKEVAQEFREVCYMLFGYRVDRVNGKNYRVSSQYAESPGDYLNFQLNEDCSMLIMLETEYGASLHEMVKTHLQLHGSLPAFLSSLTLELFNRTTVMVQH</sequence>
<dbReference type="GO" id="GO:0005635">
    <property type="term" value="C:nuclear envelope"/>
    <property type="evidence" value="ECO:0007669"/>
    <property type="project" value="TreeGrafter"/>
</dbReference>
<dbReference type="Gene3D" id="1.10.287.1490">
    <property type="match status" value="1"/>
</dbReference>
<feature type="region of interest" description="Disordered" evidence="8">
    <location>
        <begin position="45"/>
        <end position="79"/>
    </location>
</feature>
<name>A0AAG5DDS1_ANOAO</name>
<dbReference type="PANTHER" id="PTHR23168">
    <property type="entry name" value="MITOTIC SPINDLE ASSEMBLY CHECKPOINT PROTEIN MAD1 MITOTIC ARREST DEFICIENT-LIKE PROTEIN 1"/>
    <property type="match status" value="1"/>
</dbReference>